<dbReference type="OrthoDB" id="6342600at2759"/>
<feature type="compositionally biased region" description="Polar residues" evidence="1">
    <location>
        <begin position="289"/>
        <end position="300"/>
    </location>
</feature>
<feature type="region of interest" description="Disordered" evidence="1">
    <location>
        <begin position="259"/>
        <end position="302"/>
    </location>
</feature>
<evidence type="ECO:0000256" key="1">
    <source>
        <dbReference type="SAM" id="MobiDB-lite"/>
    </source>
</evidence>
<sequence>MIGIGELGLNLNSLNDSLASSMTVRDMYSNSNLNSASSLSWADDEVENYATMKVQHYLDKLEDFLHTGDPPSERCFNQSEAEQWKSLVDHFKLHNLLKESQRRVNEEQLRMNPIKKGLEIHGHSFVSLPPNNKYGISNTTMGYSHFQTPRIRSAYPVKREAHPIRIRSAHPMKSPPLPTIGLRPSTRSGNANERSYRSRSPSKNLDYMKILDDTARLSIHKNMILTPDEVPAFSNKTASPNKGYTPLKRVKLQPSALPRFTENGPQATNLPPLAEAKNSHYRRSKAKSKTTPAVSMTNPKSAYGNLKTLNGEIGYQTVGKKPTSAAQQNRYTVPQTKPGQHQHYRQTCNIPASTYRAGNSIELVGTSLSLFDPIARSVRPISIPKLRTTF</sequence>
<dbReference type="EMBL" id="LRGB01000389">
    <property type="protein sequence ID" value="KZS19308.1"/>
    <property type="molecule type" value="Genomic_DNA"/>
</dbReference>
<accession>A0A0P5TH69</accession>
<gene>
    <name evidence="2" type="ORF">APZ42_014174</name>
</gene>
<keyword evidence="3" id="KW-1185">Reference proteome</keyword>
<protein>
    <submittedName>
        <fullName evidence="2">Uncharacterized protein</fullName>
    </submittedName>
</protein>
<comment type="caution">
    <text evidence="2">The sequence shown here is derived from an EMBL/GenBank/DDBJ whole genome shotgun (WGS) entry which is preliminary data.</text>
</comment>
<dbReference type="AlphaFoldDB" id="A0A0P5TH69"/>
<evidence type="ECO:0000313" key="3">
    <source>
        <dbReference type="Proteomes" id="UP000076858"/>
    </source>
</evidence>
<reference evidence="2 3" key="1">
    <citation type="submission" date="2016-03" db="EMBL/GenBank/DDBJ databases">
        <title>EvidentialGene: Evidence-directed Construction of Genes on Genomes.</title>
        <authorList>
            <person name="Gilbert D.G."/>
            <person name="Choi J.-H."/>
            <person name="Mockaitis K."/>
            <person name="Colbourne J."/>
            <person name="Pfrender M."/>
        </authorList>
    </citation>
    <scope>NUCLEOTIDE SEQUENCE [LARGE SCALE GENOMIC DNA]</scope>
    <source>
        <strain evidence="2 3">Xinb3</strain>
        <tissue evidence="2">Complete organism</tissue>
    </source>
</reference>
<evidence type="ECO:0000313" key="2">
    <source>
        <dbReference type="EMBL" id="KZS19308.1"/>
    </source>
</evidence>
<dbReference type="Proteomes" id="UP000076858">
    <property type="component" value="Unassembled WGS sequence"/>
</dbReference>
<feature type="compositionally biased region" description="Polar residues" evidence="1">
    <location>
        <begin position="185"/>
        <end position="201"/>
    </location>
</feature>
<name>A0A0P5TH69_9CRUS</name>
<feature type="region of interest" description="Disordered" evidence="1">
    <location>
        <begin position="169"/>
        <end position="201"/>
    </location>
</feature>
<proteinExistence type="predicted"/>
<feature type="compositionally biased region" description="Basic residues" evidence="1">
    <location>
        <begin position="279"/>
        <end position="288"/>
    </location>
</feature>
<organism evidence="2 3">
    <name type="scientific">Daphnia magna</name>
    <dbReference type="NCBI Taxonomy" id="35525"/>
    <lineage>
        <taxon>Eukaryota</taxon>
        <taxon>Metazoa</taxon>
        <taxon>Ecdysozoa</taxon>
        <taxon>Arthropoda</taxon>
        <taxon>Crustacea</taxon>
        <taxon>Branchiopoda</taxon>
        <taxon>Diplostraca</taxon>
        <taxon>Cladocera</taxon>
        <taxon>Anomopoda</taxon>
        <taxon>Daphniidae</taxon>
        <taxon>Daphnia</taxon>
    </lineage>
</organism>